<protein>
    <submittedName>
        <fullName evidence="2">LysM peptidoglycan-binding domain-containing protein</fullName>
    </submittedName>
</protein>
<organism evidence="2">
    <name type="scientific">Candidatus Fermentithermobacillus carboniphilus</name>
    <dbReference type="NCBI Taxonomy" id="3085328"/>
    <lineage>
        <taxon>Bacteria</taxon>
        <taxon>Bacillati</taxon>
        <taxon>Bacillota</taxon>
        <taxon>Candidatus Fermentithermobacillia</taxon>
        <taxon>Candidatus Fermentithermobacillales</taxon>
        <taxon>Candidatus Fermentithermobacillaceae</taxon>
        <taxon>Candidatus Fermentithermobacillus</taxon>
    </lineage>
</organism>
<dbReference type="PROSITE" id="PS51782">
    <property type="entry name" value="LYSM"/>
    <property type="match status" value="2"/>
</dbReference>
<dbReference type="AlphaFoldDB" id="A0AAT9LF39"/>
<dbReference type="Gene3D" id="3.10.350.10">
    <property type="entry name" value="LysM domain"/>
    <property type="match status" value="2"/>
</dbReference>
<dbReference type="Pfam" id="PF01476">
    <property type="entry name" value="LysM"/>
    <property type="match status" value="2"/>
</dbReference>
<dbReference type="SUPFAM" id="SSF54106">
    <property type="entry name" value="LysM domain"/>
    <property type="match status" value="2"/>
</dbReference>
<reference evidence="2" key="2">
    <citation type="journal article" date="2023" name="Biology">
        <title>Prokaryotic Life Associated with Coal-Fire Gas Vents Revealed by Metagenomics.</title>
        <authorList>
            <person name="Kadnikov V.V."/>
            <person name="Mardanov A.V."/>
            <person name="Beletsky A.V."/>
            <person name="Karnachuk O.V."/>
            <person name="Ravin N.V."/>
        </authorList>
    </citation>
    <scope>NUCLEOTIDE SEQUENCE</scope>
    <source>
        <strain evidence="2">Bu02</strain>
    </source>
</reference>
<dbReference type="InterPro" id="IPR036779">
    <property type="entry name" value="LysM_dom_sf"/>
</dbReference>
<reference evidence="2" key="1">
    <citation type="submission" date="2020-10" db="EMBL/GenBank/DDBJ databases">
        <authorList>
            <person name="Kadnikov V."/>
            <person name="Beletsky A.V."/>
            <person name="Mardanov A.V."/>
            <person name="Karnachuk O.V."/>
            <person name="Ravin N.V."/>
        </authorList>
    </citation>
    <scope>NUCLEOTIDE SEQUENCE</scope>
    <source>
        <strain evidence="2">Bu02</strain>
    </source>
</reference>
<name>A0AAT9LF39_9FIRM</name>
<dbReference type="SMART" id="SM00257">
    <property type="entry name" value="LysM"/>
    <property type="match status" value="2"/>
</dbReference>
<feature type="domain" description="LysM" evidence="1">
    <location>
        <begin position="26"/>
        <end position="70"/>
    </location>
</feature>
<dbReference type="KEGG" id="fcz:IMF26_01395"/>
<dbReference type="PANTHER" id="PTHR33734">
    <property type="entry name" value="LYSM DOMAIN-CONTAINING GPI-ANCHORED PROTEIN 2"/>
    <property type="match status" value="1"/>
</dbReference>
<evidence type="ECO:0000259" key="1">
    <source>
        <dbReference type="PROSITE" id="PS51782"/>
    </source>
</evidence>
<dbReference type="CDD" id="cd00118">
    <property type="entry name" value="LysM"/>
    <property type="match status" value="2"/>
</dbReference>
<evidence type="ECO:0000313" key="2">
    <source>
        <dbReference type="EMBL" id="QUL98763.1"/>
    </source>
</evidence>
<gene>
    <name evidence="2" type="ORF">IMF26_01395</name>
</gene>
<feature type="domain" description="LysM" evidence="1">
    <location>
        <begin position="88"/>
        <end position="132"/>
    </location>
</feature>
<dbReference type="PANTHER" id="PTHR33734:SF22">
    <property type="entry name" value="MEMBRANE-BOUND LYTIC MUREIN TRANSGLYCOSYLASE D"/>
    <property type="match status" value="1"/>
</dbReference>
<dbReference type="EMBL" id="CP062796">
    <property type="protein sequence ID" value="QUL98763.1"/>
    <property type="molecule type" value="Genomic_DNA"/>
</dbReference>
<accession>A0AAT9LF39</accession>
<dbReference type="GO" id="GO:0008932">
    <property type="term" value="F:lytic endotransglycosylase activity"/>
    <property type="evidence" value="ECO:0007669"/>
    <property type="project" value="TreeGrafter"/>
</dbReference>
<proteinExistence type="predicted"/>
<sequence length="137" mass="14856">MARQNLARSVSRTLRPLQIRECPTGIFWTVRPGDTFFSIAQATGTTIEAIAALNPDLDPNHLQPGTNVCLPETAALPRGPVPPCKSGLYWVVAPGDTLYSIAREYGTTLEDLIAVNPGIDPFNLQIGMSICLPEKRP</sequence>
<dbReference type="InterPro" id="IPR018392">
    <property type="entry name" value="LysM"/>
</dbReference>